<feature type="transmembrane region" description="Helical" evidence="12">
    <location>
        <begin position="763"/>
        <end position="781"/>
    </location>
</feature>
<comment type="similarity">
    <text evidence="2">Belongs to the ABC transporter superfamily. ABCB family. Multidrug resistance exporter (TC 3.A.1.201) subfamily.</text>
</comment>
<evidence type="ECO:0000256" key="10">
    <source>
        <dbReference type="ARBA" id="ARBA00023136"/>
    </source>
</evidence>
<dbReference type="PANTHER" id="PTHR43394">
    <property type="entry name" value="ATP-DEPENDENT PERMEASE MDL1, MITOCHONDRIAL"/>
    <property type="match status" value="1"/>
</dbReference>
<protein>
    <submittedName>
        <fullName evidence="15">ATP-binding cassette alpha-factor transporter STE6</fullName>
    </submittedName>
</protein>
<dbReference type="CDD" id="cd03249">
    <property type="entry name" value="ABC_MTABC3_MDL1_MDL2"/>
    <property type="match status" value="2"/>
</dbReference>
<dbReference type="SUPFAM" id="SSF52540">
    <property type="entry name" value="P-loop containing nucleoside triphosphate hydrolases"/>
    <property type="match status" value="2"/>
</dbReference>
<keyword evidence="11" id="KW-0325">Glycoprotein</keyword>
<dbReference type="Pfam" id="PF00664">
    <property type="entry name" value="ABC_membrane"/>
    <property type="match status" value="2"/>
</dbReference>
<dbReference type="SMR" id="A0A015J2I8"/>
<evidence type="ECO:0000259" key="14">
    <source>
        <dbReference type="PROSITE" id="PS50929"/>
    </source>
</evidence>
<dbReference type="CDD" id="cd18577">
    <property type="entry name" value="ABC_6TM_Pgp_ABCB1_D1_like"/>
    <property type="match status" value="1"/>
</dbReference>
<dbReference type="FunFam" id="1.20.1560.10:FF:000009">
    <property type="entry name" value="ABC transporter B family member 1"/>
    <property type="match status" value="1"/>
</dbReference>
<proteinExistence type="inferred from homology"/>
<keyword evidence="8" id="KW-1278">Translocase</keyword>
<evidence type="ECO:0000256" key="5">
    <source>
        <dbReference type="ARBA" id="ARBA00022737"/>
    </source>
</evidence>
<feature type="domain" description="ABC transporter" evidence="13">
    <location>
        <begin position="388"/>
        <end position="633"/>
    </location>
</feature>
<evidence type="ECO:0000256" key="9">
    <source>
        <dbReference type="ARBA" id="ARBA00022989"/>
    </source>
</evidence>
<dbReference type="EMBL" id="JEMT01023811">
    <property type="protein sequence ID" value="EXX63692.1"/>
    <property type="molecule type" value="Genomic_DNA"/>
</dbReference>
<evidence type="ECO:0000256" key="3">
    <source>
        <dbReference type="ARBA" id="ARBA00022448"/>
    </source>
</evidence>
<keyword evidence="5" id="KW-0677">Repeat</keyword>
<dbReference type="Proteomes" id="UP000022910">
    <property type="component" value="Unassembled WGS sequence"/>
</dbReference>
<evidence type="ECO:0000256" key="4">
    <source>
        <dbReference type="ARBA" id="ARBA00022692"/>
    </source>
</evidence>
<feature type="domain" description="ABC transmembrane type-1" evidence="14">
    <location>
        <begin position="723"/>
        <end position="1009"/>
    </location>
</feature>
<evidence type="ECO:0000256" key="2">
    <source>
        <dbReference type="ARBA" id="ARBA00007577"/>
    </source>
</evidence>
<dbReference type="FunFam" id="1.20.1560.10:FF:000102">
    <property type="entry name" value="ABC multidrug transporter Mdr1"/>
    <property type="match status" value="1"/>
</dbReference>
<evidence type="ECO:0000313" key="16">
    <source>
        <dbReference type="Proteomes" id="UP000022910"/>
    </source>
</evidence>
<dbReference type="SUPFAM" id="SSF90123">
    <property type="entry name" value="ABC transporter transmembrane region"/>
    <property type="match status" value="2"/>
</dbReference>
<dbReference type="PROSITE" id="PS50929">
    <property type="entry name" value="ABC_TM1F"/>
    <property type="match status" value="2"/>
</dbReference>
<keyword evidence="3" id="KW-0813">Transport</keyword>
<evidence type="ECO:0000313" key="15">
    <source>
        <dbReference type="EMBL" id="EXX63692.1"/>
    </source>
</evidence>
<dbReference type="CDD" id="cd18578">
    <property type="entry name" value="ABC_6TM_Pgp_ABCB1_D2_like"/>
    <property type="match status" value="1"/>
</dbReference>
<dbReference type="Pfam" id="PF00005">
    <property type="entry name" value="ABC_tran"/>
    <property type="match status" value="2"/>
</dbReference>
<reference evidence="15 16" key="1">
    <citation type="submission" date="2014-02" db="EMBL/GenBank/DDBJ databases">
        <title>Single nucleus genome sequencing reveals high similarity among nuclei of an endomycorrhizal fungus.</title>
        <authorList>
            <person name="Lin K."/>
            <person name="Geurts R."/>
            <person name="Zhang Z."/>
            <person name="Limpens E."/>
            <person name="Saunders D.G."/>
            <person name="Mu D."/>
            <person name="Pang E."/>
            <person name="Cao H."/>
            <person name="Cha H."/>
            <person name="Lin T."/>
            <person name="Zhou Q."/>
            <person name="Shang Y."/>
            <person name="Li Y."/>
            <person name="Ivanov S."/>
            <person name="Sharma T."/>
            <person name="Velzen R.V."/>
            <person name="Ruijter N.D."/>
            <person name="Aanen D.K."/>
            <person name="Win J."/>
            <person name="Kamoun S."/>
            <person name="Bisseling T."/>
            <person name="Huang S."/>
        </authorList>
    </citation>
    <scope>NUCLEOTIDE SEQUENCE [LARGE SCALE GENOMIC DNA]</scope>
    <source>
        <strain evidence="16">DAOM197198w</strain>
    </source>
</reference>
<evidence type="ECO:0000256" key="6">
    <source>
        <dbReference type="ARBA" id="ARBA00022741"/>
    </source>
</evidence>
<evidence type="ECO:0000256" key="12">
    <source>
        <dbReference type="SAM" id="Phobius"/>
    </source>
</evidence>
<dbReference type="GO" id="GO:0090374">
    <property type="term" value="P:oligopeptide export from mitochondrion"/>
    <property type="evidence" value="ECO:0007669"/>
    <property type="project" value="TreeGrafter"/>
</dbReference>
<feature type="transmembrane region" description="Helical" evidence="12">
    <location>
        <begin position="211"/>
        <end position="228"/>
    </location>
</feature>
<dbReference type="InterPro" id="IPR039421">
    <property type="entry name" value="Type_1_exporter"/>
</dbReference>
<feature type="domain" description="ABC transmembrane type-1" evidence="14">
    <location>
        <begin position="63"/>
        <end position="351"/>
    </location>
</feature>
<dbReference type="InterPro" id="IPR003593">
    <property type="entry name" value="AAA+_ATPase"/>
</dbReference>
<feature type="transmembrane region" description="Helical" evidence="12">
    <location>
        <begin position="983"/>
        <end position="1002"/>
    </location>
</feature>
<feature type="transmembrane region" description="Helical" evidence="12">
    <location>
        <begin position="327"/>
        <end position="345"/>
    </location>
</feature>
<dbReference type="GO" id="GO:0016887">
    <property type="term" value="F:ATP hydrolysis activity"/>
    <property type="evidence" value="ECO:0007669"/>
    <property type="project" value="InterPro"/>
</dbReference>
<dbReference type="GO" id="GO:0015421">
    <property type="term" value="F:ABC-type oligopeptide transporter activity"/>
    <property type="evidence" value="ECO:0007669"/>
    <property type="project" value="TreeGrafter"/>
</dbReference>
<feature type="transmembrane region" description="Helical" evidence="12">
    <location>
        <begin position="719"/>
        <end position="743"/>
    </location>
</feature>
<keyword evidence="7 15" id="KW-0067">ATP-binding</keyword>
<keyword evidence="16" id="KW-1185">Reference proteome</keyword>
<dbReference type="FunFam" id="3.40.50.300:FF:000479">
    <property type="entry name" value="Multidrug resistance protein 1A"/>
    <property type="match status" value="1"/>
</dbReference>
<sequence length="1290" mass="142712">MSEEVINDDSEIVTVNINQETTDINLDETKEKILNEQVKIERTKATYWQLYRFASKRDWLIMIIGTIFAIISGAAIPITTVIFGEMINYFTNFQKGQISNANFLDKVNYYALFFVYLAIIVFFSTYIYMAAWVYTGERLTRQIRERYLRSILRQNVAYFDKLGAGEVTTRITSDTHLIQDGISEKVAMSISYAAQFLSAFVIAFIKSWKMTLVICALIPCISITSTLLNKFTAIFMKRSLDYYSKSGTIAEESISTIRTAVAFGIQSKLSKLYDSHLIFAKKEGIKKSILNGAGLGATYFFMYSTYALAFWYGSTLLLKGELTSGDVVNVFFAVLIGAFALGHIAPDLQAFSFAIGAGSKIFETINRIPPIDIASESGEKLDNVEGRIQLKNVSFIYPARPEVMTLKNLSIEIEPGSTVALVGSSGSGKSTIVSLALRFYDPIEGEIYLDGHDIKGLNLQWLRRQMSLVGQEPVLFNTTIAGNVAHGLIGSVYENIDKDKKQIMIEQACRMANAHDFIMNLPDKYETNVGERGFLLSGGQKQRIAIARAIVKDPKILLLDEATSALDTQSEGIVQDALDKASKNRTTIVIAHRLSTIRNATKIVVMNHGVIVESGTHDELMSKKGSYFNLVEAQRIQQAKKAKESTENEDSSDVLVTARNEDIVPEEDHAIGRVITNKSASSAILVKRKADLEAGMKFDYEFTTIELLRKVTKINKPEIPFIILGLFSSIVSGVVYPVFAIIFAKIIQSFSKTGDELRNDAKFWALMFLVIAIVTMISNFIQGSSFGFSGENLTLRIRSMSYAAILRQDISFFDEEQHSVGVLTSALSLDAQNVNGLAGITLGTILQVCTTLLSGLIVALAIGWKLALVCLACIPLLVGSGALRMKMLSGFQQKNKLAYEYSAQIACEGAANIRTVAALTREDDLWNIYHKLLDEPMRQGFNNAFLASITFAFAQCVNFLTNALAFWYGSRLFVSGEYNLEKMFTVFMAIVFGSISAGRVFAFAPDIAKAKSSAATIISLLERNPLIDSWSNSGKKLDKIEGNIKFTDVHFRYPTRPHVRVLRGLNIEIKPGQYAALVGPSGCGKSTTIGLTERFYETTIGKIEIDGIDITKINVSNLREHIALVSQEPSLYDMTIKENVLLGCKPNQNPTQEDIERVCRESNIHDFIVSLPDGYDTRVGGKGTQLSGGQKQRIAIARALIRNPKILLLDEATSALDSESEKVVQKALDVAAKGRTTLAIAHRLSTIQHADVIFVIKEGKVAEQGTHQELLAQKGIYFNMVQEQDLGADN</sequence>
<evidence type="ECO:0000256" key="1">
    <source>
        <dbReference type="ARBA" id="ARBA00004141"/>
    </source>
</evidence>
<dbReference type="GO" id="GO:0005524">
    <property type="term" value="F:ATP binding"/>
    <property type="evidence" value="ECO:0007669"/>
    <property type="project" value="UniProtKB-KW"/>
</dbReference>
<dbReference type="InterPro" id="IPR003439">
    <property type="entry name" value="ABC_transporter-like_ATP-bd"/>
</dbReference>
<keyword evidence="9 12" id="KW-1133">Transmembrane helix</keyword>
<dbReference type="PANTHER" id="PTHR43394:SF27">
    <property type="entry name" value="ATP-DEPENDENT TRANSLOCASE ABCB1-LIKE"/>
    <property type="match status" value="1"/>
</dbReference>
<keyword evidence="10 12" id="KW-0472">Membrane</keyword>
<dbReference type="Gene3D" id="1.20.1560.10">
    <property type="entry name" value="ABC transporter type 1, transmembrane domain"/>
    <property type="match status" value="2"/>
</dbReference>
<feature type="transmembrane region" description="Helical" evidence="12">
    <location>
        <begin position="59"/>
        <end position="83"/>
    </location>
</feature>
<evidence type="ECO:0000259" key="13">
    <source>
        <dbReference type="PROSITE" id="PS50893"/>
    </source>
</evidence>
<feature type="transmembrane region" description="Helical" evidence="12">
    <location>
        <begin position="944"/>
        <end position="968"/>
    </location>
</feature>
<feature type="transmembrane region" description="Helical" evidence="12">
    <location>
        <begin position="109"/>
        <end position="134"/>
    </location>
</feature>
<dbReference type="InterPro" id="IPR027417">
    <property type="entry name" value="P-loop_NTPase"/>
</dbReference>
<organism evidence="15 16">
    <name type="scientific">Rhizophagus irregularis (strain DAOM 197198w)</name>
    <name type="common">Glomus intraradices</name>
    <dbReference type="NCBI Taxonomy" id="1432141"/>
    <lineage>
        <taxon>Eukaryota</taxon>
        <taxon>Fungi</taxon>
        <taxon>Fungi incertae sedis</taxon>
        <taxon>Mucoromycota</taxon>
        <taxon>Glomeromycotina</taxon>
        <taxon>Glomeromycetes</taxon>
        <taxon>Glomerales</taxon>
        <taxon>Glomeraceae</taxon>
        <taxon>Rhizophagus</taxon>
    </lineage>
</organism>
<keyword evidence="6" id="KW-0547">Nucleotide-binding</keyword>
<feature type="transmembrane region" description="Helical" evidence="12">
    <location>
        <begin position="866"/>
        <end position="885"/>
    </location>
</feature>
<feature type="transmembrane region" description="Helical" evidence="12">
    <location>
        <begin position="289"/>
        <end position="312"/>
    </location>
</feature>
<dbReference type="Gene3D" id="3.40.50.300">
    <property type="entry name" value="P-loop containing nucleotide triphosphate hydrolases"/>
    <property type="match status" value="2"/>
</dbReference>
<comment type="subcellular location">
    <subcellularLocation>
        <location evidence="1">Membrane</location>
        <topology evidence="1">Multi-pass membrane protein</topology>
    </subcellularLocation>
</comment>
<dbReference type="PROSITE" id="PS50893">
    <property type="entry name" value="ABC_TRANSPORTER_2"/>
    <property type="match status" value="2"/>
</dbReference>
<dbReference type="InterPro" id="IPR017871">
    <property type="entry name" value="ABC_transporter-like_CS"/>
</dbReference>
<evidence type="ECO:0000256" key="11">
    <source>
        <dbReference type="ARBA" id="ARBA00023180"/>
    </source>
</evidence>
<dbReference type="FunFam" id="3.40.50.300:FF:000205">
    <property type="entry name" value="ABC transporter B family member 4"/>
    <property type="match status" value="1"/>
</dbReference>
<accession>A0A015J2I8</accession>
<dbReference type="OMA" id="IGMAAPY"/>
<dbReference type="STRING" id="1432141.A0A015J2I8"/>
<comment type="caution">
    <text evidence="15">The sequence shown here is derived from an EMBL/GenBank/DDBJ whole genome shotgun (WGS) entry which is preliminary data.</text>
</comment>
<name>A0A015J2I8_RHIIW</name>
<evidence type="ECO:0000256" key="7">
    <source>
        <dbReference type="ARBA" id="ARBA00022840"/>
    </source>
</evidence>
<dbReference type="GO" id="GO:0005743">
    <property type="term" value="C:mitochondrial inner membrane"/>
    <property type="evidence" value="ECO:0007669"/>
    <property type="project" value="TreeGrafter"/>
</dbReference>
<gene>
    <name evidence="15" type="ORF">RirG_150000</name>
</gene>
<dbReference type="HOGENOM" id="CLU_000604_17_2_1"/>
<dbReference type="InterPro" id="IPR036640">
    <property type="entry name" value="ABC1_TM_sf"/>
</dbReference>
<dbReference type="InterPro" id="IPR011527">
    <property type="entry name" value="ABC1_TM_dom"/>
</dbReference>
<feature type="domain" description="ABC transporter" evidence="13">
    <location>
        <begin position="1044"/>
        <end position="1283"/>
    </location>
</feature>
<dbReference type="SMART" id="SM00382">
    <property type="entry name" value="AAA"/>
    <property type="match status" value="2"/>
</dbReference>
<dbReference type="PROSITE" id="PS00211">
    <property type="entry name" value="ABC_TRANSPORTER_1"/>
    <property type="match status" value="2"/>
</dbReference>
<keyword evidence="4 12" id="KW-0812">Transmembrane</keyword>
<evidence type="ECO:0000256" key="8">
    <source>
        <dbReference type="ARBA" id="ARBA00022967"/>
    </source>
</evidence>
<dbReference type="OrthoDB" id="6500128at2759"/>